<dbReference type="AlphaFoldDB" id="A0A8H6MP27"/>
<sequence length="29" mass="3613">MRYFRNVGELKEPDYRIQDLLLDKRLPSF</sequence>
<organism evidence="1 2">
    <name type="scientific">Colletotrichum musicola</name>
    <dbReference type="NCBI Taxonomy" id="2175873"/>
    <lineage>
        <taxon>Eukaryota</taxon>
        <taxon>Fungi</taxon>
        <taxon>Dikarya</taxon>
        <taxon>Ascomycota</taxon>
        <taxon>Pezizomycotina</taxon>
        <taxon>Sordariomycetes</taxon>
        <taxon>Hypocreomycetidae</taxon>
        <taxon>Glomerellales</taxon>
        <taxon>Glomerellaceae</taxon>
        <taxon>Colletotrichum</taxon>
        <taxon>Colletotrichum orchidearum species complex</taxon>
    </lineage>
</organism>
<comment type="caution">
    <text evidence="1">The sequence shown here is derived from an EMBL/GenBank/DDBJ whole genome shotgun (WGS) entry which is preliminary data.</text>
</comment>
<evidence type="ECO:0000313" key="2">
    <source>
        <dbReference type="Proteomes" id="UP000639643"/>
    </source>
</evidence>
<proteinExistence type="predicted"/>
<dbReference type="EMBL" id="WIGM01001223">
    <property type="protein sequence ID" value="KAF6803058.1"/>
    <property type="molecule type" value="Genomic_DNA"/>
</dbReference>
<name>A0A8H6MP27_9PEZI</name>
<dbReference type="Proteomes" id="UP000639643">
    <property type="component" value="Unassembled WGS sequence"/>
</dbReference>
<reference evidence="1" key="1">
    <citation type="journal article" date="2020" name="Phytopathology">
        <title>Genome Sequence Resources of Colletotrichum truncatum, C. plurivorum, C. musicola, and C. sojae: Four Species Pathogenic to Soybean (Glycine max).</title>
        <authorList>
            <person name="Rogerio F."/>
            <person name="Boufleur T.R."/>
            <person name="Ciampi-Guillardi M."/>
            <person name="Sukno S.A."/>
            <person name="Thon M.R."/>
            <person name="Massola Junior N.S."/>
            <person name="Baroncelli R."/>
        </authorList>
    </citation>
    <scope>NUCLEOTIDE SEQUENCE</scope>
    <source>
        <strain evidence="1">LFN0074</strain>
    </source>
</reference>
<accession>A0A8H6MP27</accession>
<gene>
    <name evidence="1" type="ORF">CMUS01_15191</name>
</gene>
<protein>
    <submittedName>
        <fullName evidence="1">Uncharacterized protein</fullName>
    </submittedName>
</protein>
<keyword evidence="2" id="KW-1185">Reference proteome</keyword>
<evidence type="ECO:0000313" key="1">
    <source>
        <dbReference type="EMBL" id="KAF6803058.1"/>
    </source>
</evidence>